<dbReference type="PATRIC" id="fig|1132509.6.peg.3128"/>
<name>M0LXQ2_9EURY</name>
<keyword evidence="1" id="KW-1133">Transmembrane helix</keyword>
<proteinExistence type="predicted"/>
<keyword evidence="1" id="KW-0812">Transmembrane</keyword>
<sequence length="498" mass="54508">MLILVAYAVLYSLPLVRGYEIYGTPLTDSLYHLGVVSDIISNGHIPNELYPATHILFSELSILTGLSANTFQMPVSYLFSVLLITGCFVAGRGLFGVQAGRYVLAAAIPLVYADLQITILPWFYAICFIPLFLLTLHKAVGVGSQIVALVFAVAITMYHPLTSLFMTVVVAVYTLWTWLSRSRRNQSIGLPLAIGVIAAIWAIGSDRVQGMIAGVATGAATGGGVATYASEAANSGRNIYDLVVNFLIIRWGTAVLYMGFGGLIVLWITYRSIRGRQRAEIQMVSAQYVAGGLFGVSLAAGQVLARNPVRISQFCLLFSIFLIGYGLWAASQNSQRRTARIASAILIMVVLSTALLGAGTAYEDNRQVTHTTIDGSSWFLEHRDADIQTRSFRMSRGVQFYIQGNNLARASSVAFSRFLESRQLPKHLGYTGNGTAEEVFGSRQYIITKTPDVVWTESQYGDGNIERGYTQTDLTKIENDPTVSKAYTNGPYDIWFLQ</sequence>
<keyword evidence="1" id="KW-0472">Membrane</keyword>
<feature type="transmembrane region" description="Helical" evidence="1">
    <location>
        <begin position="75"/>
        <end position="95"/>
    </location>
</feature>
<evidence type="ECO:0000256" key="1">
    <source>
        <dbReference type="SAM" id="Phobius"/>
    </source>
</evidence>
<organism evidence="2 3">
    <name type="scientific">Halococcus hamelinensis 100A6</name>
    <dbReference type="NCBI Taxonomy" id="1132509"/>
    <lineage>
        <taxon>Archaea</taxon>
        <taxon>Methanobacteriati</taxon>
        <taxon>Methanobacteriota</taxon>
        <taxon>Stenosarchaea group</taxon>
        <taxon>Halobacteria</taxon>
        <taxon>Halobacteriales</taxon>
        <taxon>Halococcaceae</taxon>
        <taxon>Halococcus</taxon>
    </lineage>
</organism>
<evidence type="ECO:0008006" key="4">
    <source>
        <dbReference type="Google" id="ProtNLM"/>
    </source>
</evidence>
<comment type="caution">
    <text evidence="2">The sequence shown here is derived from an EMBL/GenBank/DDBJ whole genome shotgun (WGS) entry which is preliminary data.</text>
</comment>
<dbReference type="EMBL" id="AOMB01000037">
    <property type="protein sequence ID" value="EMA36880.1"/>
    <property type="molecule type" value="Genomic_DNA"/>
</dbReference>
<feature type="transmembrane region" description="Helical" evidence="1">
    <location>
        <begin position="341"/>
        <end position="362"/>
    </location>
</feature>
<reference evidence="2 3" key="1">
    <citation type="journal article" date="2014" name="PLoS Genet.">
        <title>Phylogenetically driven sequencing of extremely halophilic archaea reveals strategies for static and dynamic osmo-response.</title>
        <authorList>
            <person name="Becker E.A."/>
            <person name="Seitzer P.M."/>
            <person name="Tritt A."/>
            <person name="Larsen D."/>
            <person name="Krusor M."/>
            <person name="Yao A.I."/>
            <person name="Wu D."/>
            <person name="Madern D."/>
            <person name="Eisen J.A."/>
            <person name="Darling A.E."/>
            <person name="Facciotti M.T."/>
        </authorList>
    </citation>
    <scope>NUCLEOTIDE SEQUENCE [LARGE SCALE GENOMIC DNA]</scope>
    <source>
        <strain evidence="2 3">100A6</strain>
    </source>
</reference>
<keyword evidence="3" id="KW-1185">Reference proteome</keyword>
<dbReference type="AlphaFoldDB" id="M0LXQ2"/>
<feature type="transmembrane region" description="Helical" evidence="1">
    <location>
        <begin position="188"/>
        <end position="204"/>
    </location>
</feature>
<gene>
    <name evidence="2" type="ORF">C447_13482</name>
</gene>
<evidence type="ECO:0000313" key="2">
    <source>
        <dbReference type="EMBL" id="EMA36880.1"/>
    </source>
</evidence>
<feature type="transmembrane region" description="Helical" evidence="1">
    <location>
        <begin position="248"/>
        <end position="268"/>
    </location>
</feature>
<protein>
    <recommendedName>
        <fullName evidence="4">Glycosyltransferase RgtA/B/C/D-like domain-containing protein</fullName>
    </recommendedName>
</protein>
<accession>M0LXQ2</accession>
<dbReference type="Proteomes" id="UP000011566">
    <property type="component" value="Unassembled WGS sequence"/>
</dbReference>
<evidence type="ECO:0000313" key="3">
    <source>
        <dbReference type="Proteomes" id="UP000011566"/>
    </source>
</evidence>
<feature type="transmembrane region" description="Helical" evidence="1">
    <location>
        <begin position="102"/>
        <end position="134"/>
    </location>
</feature>
<feature type="transmembrane region" description="Helical" evidence="1">
    <location>
        <begin position="311"/>
        <end position="329"/>
    </location>
</feature>
<dbReference type="OrthoDB" id="137309at2157"/>
<feature type="transmembrane region" description="Helical" evidence="1">
    <location>
        <begin position="288"/>
        <end position="305"/>
    </location>
</feature>
<feature type="transmembrane region" description="Helical" evidence="1">
    <location>
        <begin position="146"/>
        <end position="176"/>
    </location>
</feature>
<dbReference type="eggNOG" id="arCOG03185">
    <property type="taxonomic scope" value="Archaea"/>
</dbReference>